<keyword evidence="2" id="KW-1185">Reference proteome</keyword>
<dbReference type="Proteomes" id="UP000266016">
    <property type="component" value="Unassembled WGS sequence"/>
</dbReference>
<gene>
    <name evidence="1" type="ORF">D1953_10840</name>
</gene>
<proteinExistence type="predicted"/>
<comment type="caution">
    <text evidence="1">The sequence shown here is derived from an EMBL/GenBank/DDBJ whole genome shotgun (WGS) entry which is preliminary data.</text>
</comment>
<dbReference type="RefSeq" id="WP_119117209.1">
    <property type="nucleotide sequence ID" value="NZ_CP085714.1"/>
</dbReference>
<dbReference type="AlphaFoldDB" id="A0A398B627"/>
<accession>A0A398B627</accession>
<reference evidence="1 2" key="1">
    <citation type="submission" date="2018-08" db="EMBL/GenBank/DDBJ databases">
        <title>Bacillus jemisoniae sp. nov., Bacillus chryseoplanitiae sp. nov., Bacillus resnikiae sp. nov., and Bacillus frankliniae sp. nov., isolated from Viking spacecraft and associated surfaces.</title>
        <authorList>
            <person name="Seuylemezian A."/>
            <person name="Vaishampayan P."/>
        </authorList>
    </citation>
    <scope>NUCLEOTIDE SEQUENCE [LARGE SCALE GENOMIC DNA]</scope>
    <source>
        <strain evidence="1 2">MA001</strain>
    </source>
</reference>
<name>A0A398B627_9BACI</name>
<sequence length="885" mass="104606">MEGYESFFQVYIKYKDYGLTGGKIKRLIESKELEEKVVGNRIYISVQSLDKYVQKVDTIRRDYMTVEEFRFNLTENARYNLSVIKQFGEDTCLELLIMDIPITQSEKYFIKKSSYELFLQEYISIQNAYQELKMHKDIWAFKERLKHQGIIVFQLNNRYECQFVKKKDIEQFQEKISLIEAREALGIIEKNLSKAIKLYGIESFWGEKARRYITKRDFEFLVDLQQKKLNELEETTYTGEEVANLYKEKIGGQKILDDALKKCVIAGEIHPIMRKGKYQSKSTVYSKVAVDEYIDRLRKDKEVSRLCDTADTSDYYLLLHPILEIDDVHFSKKASLTEELWFRYAQRKLKNMQGNRDTALSRLSGFRYSTKILVELTETKEIYGFSANELNLRLFNKNVPIKYQTEIFSFLYNIKQTVEQKGGKRLFELSKLNFKYNQNQSNNRKEKEVYSVDEYLSLYRYVSDYQNHKKLAIDDVKNALNNKKGYNKYDSTWLYVLLHINNGWRKSSVVEFPRFHHVLFDKLNLNSIESLENIQLTYSEAEQIVRFYQTQWFQHNKNKEKATFHCSSVLTLPMAYAILICEFRCRQLHLHAENLIHFYNTRNQVSPRIHDVFFKNYNDDFKFESRKMNRTVLTYTSSVIESVLDGDPIQIAQHLRGHVGSETTNIYIQLPQEHLDFITEQLFDTGYFGYVYNQVNHLLIGKNPVHRIEQTTTSIELRELLGDVIKLEDMTAYLKYLSQEREDLGKYLGEMSKEELKNRLNLINLGLSPAKEETYQCLFASCISNQIECNKCPFSIPHFYTLSIIGKRIKRTLSRYKNIVDNPDTPVGEKNKLYNLLLMDYQSILEAKQKFGTEIVEMMIDNELNELVEDLEEQPDPQADLQYID</sequence>
<evidence type="ECO:0000313" key="2">
    <source>
        <dbReference type="Proteomes" id="UP000266016"/>
    </source>
</evidence>
<evidence type="ECO:0000313" key="1">
    <source>
        <dbReference type="EMBL" id="RID85312.1"/>
    </source>
</evidence>
<dbReference type="EMBL" id="QWVS01000018">
    <property type="protein sequence ID" value="RID85312.1"/>
    <property type="molecule type" value="Genomic_DNA"/>
</dbReference>
<organism evidence="1 2">
    <name type="scientific">Peribacillus asahii</name>
    <dbReference type="NCBI Taxonomy" id="228899"/>
    <lineage>
        <taxon>Bacteria</taxon>
        <taxon>Bacillati</taxon>
        <taxon>Bacillota</taxon>
        <taxon>Bacilli</taxon>
        <taxon>Bacillales</taxon>
        <taxon>Bacillaceae</taxon>
        <taxon>Peribacillus</taxon>
    </lineage>
</organism>
<protein>
    <submittedName>
        <fullName evidence="1">Uncharacterized protein</fullName>
    </submittedName>
</protein>